<dbReference type="EMBL" id="LAZR01016192">
    <property type="protein sequence ID" value="KKM05556.1"/>
    <property type="molecule type" value="Genomic_DNA"/>
</dbReference>
<reference evidence="2" key="1">
    <citation type="journal article" date="2015" name="Nature">
        <title>Complex archaea that bridge the gap between prokaryotes and eukaryotes.</title>
        <authorList>
            <person name="Spang A."/>
            <person name="Saw J.H."/>
            <person name="Jorgensen S.L."/>
            <person name="Zaremba-Niedzwiedzka K."/>
            <person name="Martijn J."/>
            <person name="Lind A.E."/>
            <person name="van Eijk R."/>
            <person name="Schleper C."/>
            <person name="Guy L."/>
            <person name="Ettema T.J."/>
        </authorList>
    </citation>
    <scope>NUCLEOTIDE SEQUENCE</scope>
</reference>
<evidence type="ECO:0000313" key="2">
    <source>
        <dbReference type="EMBL" id="KKM05556.1"/>
    </source>
</evidence>
<proteinExistence type="predicted"/>
<comment type="caution">
    <text evidence="2">The sequence shown here is derived from an EMBL/GenBank/DDBJ whole genome shotgun (WGS) entry which is preliminary data.</text>
</comment>
<name>A0A0F9JIF9_9ZZZZ</name>
<protein>
    <submittedName>
        <fullName evidence="2">Uncharacterized protein</fullName>
    </submittedName>
</protein>
<dbReference type="AlphaFoldDB" id="A0A0F9JIF9"/>
<feature type="compositionally biased region" description="Acidic residues" evidence="1">
    <location>
        <begin position="13"/>
        <end position="43"/>
    </location>
</feature>
<gene>
    <name evidence="2" type="ORF">LCGC14_1752850</name>
</gene>
<evidence type="ECO:0000256" key="1">
    <source>
        <dbReference type="SAM" id="MobiDB-lite"/>
    </source>
</evidence>
<feature type="region of interest" description="Disordered" evidence="1">
    <location>
        <begin position="1"/>
        <end position="54"/>
    </location>
</feature>
<feature type="compositionally biased region" description="Acidic residues" evidence="1">
    <location>
        <begin position="159"/>
        <end position="173"/>
    </location>
</feature>
<feature type="region of interest" description="Disordered" evidence="1">
    <location>
        <begin position="158"/>
        <end position="178"/>
    </location>
</feature>
<accession>A0A0F9JIF9</accession>
<sequence length="296" mass="30620">MTPDEERDGTGGSDDEGGDADGSDANDADDSKDEGGFDGDDAGDGTNTEPDLPEQITALSNRVSALTDVLAARDELSKRQMNQVKGLQASFSKMETQVSGAPAQGAIDALTEVVSALIEAVAEDVPQATRDRINRAQAEGRSGAAIAEAVKLVRAEVSDAADEGASDDDDEDGTPGVLAPNEVASMQVFAYAEGKGISAEELMRALPRSEWAKVQADSSSFADAVKILKQKVDGVADAKAAARRRSSKKVEGAKGGDPAKSGTGGALPSKKQLAKMSLPDVMKLTEKQRAEILAGD</sequence>
<feature type="region of interest" description="Disordered" evidence="1">
    <location>
        <begin position="238"/>
        <end position="280"/>
    </location>
</feature>
<organism evidence="2">
    <name type="scientific">marine sediment metagenome</name>
    <dbReference type="NCBI Taxonomy" id="412755"/>
    <lineage>
        <taxon>unclassified sequences</taxon>
        <taxon>metagenomes</taxon>
        <taxon>ecological metagenomes</taxon>
    </lineage>
</organism>